<keyword evidence="1" id="KW-1133">Transmembrane helix</keyword>
<feature type="domain" description="LysM" evidence="2">
    <location>
        <begin position="107"/>
        <end position="150"/>
    </location>
</feature>
<dbReference type="EMBL" id="CP075585">
    <property type="protein sequence ID" value="QZA58500.1"/>
    <property type="molecule type" value="Genomic_DNA"/>
</dbReference>
<protein>
    <submittedName>
        <fullName evidence="3">LysM domain</fullName>
    </submittedName>
</protein>
<evidence type="ECO:0000313" key="3">
    <source>
        <dbReference type="EMBL" id="QZA58500.1"/>
    </source>
</evidence>
<dbReference type="Gene3D" id="3.10.350.10">
    <property type="entry name" value="LysM domain"/>
    <property type="match status" value="2"/>
</dbReference>
<dbReference type="Proteomes" id="UP000822862">
    <property type="component" value="Chromosome"/>
</dbReference>
<feature type="transmembrane region" description="Helical" evidence="1">
    <location>
        <begin position="6"/>
        <end position="26"/>
    </location>
</feature>
<name>A0ABX8YYV2_9BACT</name>
<dbReference type="SUPFAM" id="SSF54106">
    <property type="entry name" value="LysM domain"/>
    <property type="match status" value="2"/>
</dbReference>
<keyword evidence="1" id="KW-0472">Membrane</keyword>
<evidence type="ECO:0000259" key="2">
    <source>
        <dbReference type="PROSITE" id="PS51782"/>
    </source>
</evidence>
<dbReference type="CDD" id="cd00118">
    <property type="entry name" value="LysM"/>
    <property type="match status" value="2"/>
</dbReference>
<keyword evidence="4" id="KW-1185">Reference proteome</keyword>
<evidence type="ECO:0000313" key="4">
    <source>
        <dbReference type="Proteomes" id="UP000822862"/>
    </source>
</evidence>
<dbReference type="PROSITE" id="PS51782">
    <property type="entry name" value="LYSM"/>
    <property type="match status" value="2"/>
</dbReference>
<organism evidence="3 4">
    <name type="scientific">Candidatus Rhabdochlamydia porcellionis</name>
    <dbReference type="NCBI Taxonomy" id="225148"/>
    <lineage>
        <taxon>Bacteria</taxon>
        <taxon>Pseudomonadati</taxon>
        <taxon>Chlamydiota</taxon>
        <taxon>Chlamydiia</taxon>
        <taxon>Parachlamydiales</taxon>
        <taxon>Candidatus Rhabdochlamydiaceae</taxon>
        <taxon>Candidatus Rhabdochlamydia</taxon>
    </lineage>
</organism>
<evidence type="ECO:0000256" key="1">
    <source>
        <dbReference type="SAM" id="Phobius"/>
    </source>
</evidence>
<dbReference type="Pfam" id="PF01476">
    <property type="entry name" value="LysM"/>
    <property type="match status" value="2"/>
</dbReference>
<dbReference type="SMART" id="SM00257">
    <property type="entry name" value="LysM"/>
    <property type="match status" value="2"/>
</dbReference>
<dbReference type="PANTHER" id="PTHR33734">
    <property type="entry name" value="LYSM DOMAIN-CONTAINING GPI-ANCHORED PROTEIN 2"/>
    <property type="match status" value="1"/>
</dbReference>
<proteinExistence type="predicted"/>
<accession>A0ABX8YYV2</accession>
<dbReference type="PANTHER" id="PTHR33734:SF22">
    <property type="entry name" value="MEMBRANE-BOUND LYTIC MUREIN TRANSGLYCOSYLASE D"/>
    <property type="match status" value="1"/>
</dbReference>
<dbReference type="InterPro" id="IPR018392">
    <property type="entry name" value="LysM"/>
</dbReference>
<gene>
    <name evidence="3" type="ORF">RHAB15C_0000374</name>
</gene>
<sequence length="212" mass="23997">MSRKDTIIIAVLVNAGLLIILFASALKSPMHDTYYQSVELLKPIVDVSPKKEAVIQKGDAVDHALEQFAKQRLNTVEQPIAIQNPIIAEEPRQAAILENTEKLTRHMEIAIKKGDMLEKIARQYHTTVHEIMRLNGLQTSHLRIGQVLKIPSNHTASPVLEETTQYYIVKEGDNPSTIAKKNNIKLENLLNLNEMSEEKARKLRPGDKLRIR</sequence>
<feature type="domain" description="LysM" evidence="2">
    <location>
        <begin position="165"/>
        <end position="211"/>
    </location>
</feature>
<dbReference type="RefSeq" id="WP_194844968.1">
    <property type="nucleotide sequence ID" value="NZ_CP075585.1"/>
</dbReference>
<dbReference type="InterPro" id="IPR036779">
    <property type="entry name" value="LysM_dom_sf"/>
</dbReference>
<keyword evidence="1" id="KW-0812">Transmembrane</keyword>
<reference evidence="3 4" key="1">
    <citation type="submission" date="2021-05" db="EMBL/GenBank/DDBJ databases">
        <title>Ecology and evolution of chlamydial symbionts of arthropods.</title>
        <authorList>
            <person name="Halter T."/>
            <person name="Sixt B.S."/>
            <person name="Toenshoff E.R."/>
            <person name="Koestlbacher S."/>
            <person name="Schulz F."/>
            <person name="Kostanjsek R."/>
            <person name="Collingro A."/>
            <person name="Hendrickx F."/>
            <person name="Horn M."/>
        </authorList>
    </citation>
    <scope>NUCLEOTIDE SEQUENCE [LARGE SCALE GENOMIC DNA]</scope>
    <source>
        <strain evidence="3 4">15C</strain>
    </source>
</reference>